<feature type="region of interest" description="Disordered" evidence="5">
    <location>
        <begin position="277"/>
        <end position="296"/>
    </location>
</feature>
<dbReference type="Proteomes" id="UP001488838">
    <property type="component" value="Unassembled WGS sequence"/>
</dbReference>
<keyword evidence="9" id="KW-1185">Reference proteome</keyword>
<evidence type="ECO:0000256" key="1">
    <source>
        <dbReference type="ARBA" id="ARBA00022723"/>
    </source>
</evidence>
<dbReference type="EMBL" id="JBBHLL010004057">
    <property type="protein sequence ID" value="KAK7795035.1"/>
    <property type="molecule type" value="Genomic_DNA"/>
</dbReference>
<evidence type="ECO:0000256" key="2">
    <source>
        <dbReference type="ARBA" id="ARBA00022771"/>
    </source>
</evidence>
<comment type="caution">
    <text evidence="8">The sequence shown here is derived from an EMBL/GenBank/DDBJ whole genome shotgun (WGS) entry which is preliminary data.</text>
</comment>
<gene>
    <name evidence="8" type="ORF">U0070_014258</name>
</gene>
<dbReference type="PROSITE" id="PS50089">
    <property type="entry name" value="ZF_RING_2"/>
    <property type="match status" value="1"/>
</dbReference>
<dbReference type="InterPro" id="IPR017907">
    <property type="entry name" value="Znf_RING_CS"/>
</dbReference>
<name>A0AAW0H164_MYOGA</name>
<sequence length="380" mass="44438">YRSSAPIEDWTPELRKMESDLSQAFQEELTCFICMSYLTDPVTISCGHSFCRACLYFSWEDSHLPVHCPKCREPSQQKDFRTCFVLKKLVSIARQASLMKYLSSEEHQCVTHKETKRTFCMENRIYLCRLCSDSHEHRGHRHCPTEAAAENQMEKLLREMTSLWKKIQENQENLEEELRVKSLFIDYLIMREEMIRREFRIWTCDQEEEHIEGMNNEGNSVLKKLRENEAMMIQKSKQLREMYQDLMVMSQEPYVVLLQQALDDMFRRSESMQLSIPQGMKQNSLPSPSLDSLNDSTTSKGITELHLREIYWDGLGGQPGMGCRSLYQFLFRNASQAFETEGAFLLFCVEEGSHYSLLTTNPLSHHYIEKPLGQVGVLLD</sequence>
<dbReference type="Gene3D" id="3.30.40.10">
    <property type="entry name" value="Zinc/RING finger domain, C3HC4 (zinc finger)"/>
    <property type="match status" value="1"/>
</dbReference>
<dbReference type="Gene3D" id="3.30.160.60">
    <property type="entry name" value="Classic Zinc Finger"/>
    <property type="match status" value="1"/>
</dbReference>
<dbReference type="InterPro" id="IPR050143">
    <property type="entry name" value="TRIM/RBCC"/>
</dbReference>
<dbReference type="GO" id="GO:0008270">
    <property type="term" value="F:zinc ion binding"/>
    <property type="evidence" value="ECO:0007669"/>
    <property type="project" value="UniProtKB-KW"/>
</dbReference>
<dbReference type="InterPro" id="IPR013083">
    <property type="entry name" value="Znf_RING/FYVE/PHD"/>
</dbReference>
<evidence type="ECO:0000256" key="4">
    <source>
        <dbReference type="PROSITE-ProRule" id="PRU00024"/>
    </source>
</evidence>
<evidence type="ECO:0000259" key="6">
    <source>
        <dbReference type="PROSITE" id="PS50089"/>
    </source>
</evidence>
<feature type="non-terminal residue" evidence="8">
    <location>
        <position position="1"/>
    </location>
</feature>
<dbReference type="PROSITE" id="PS50119">
    <property type="entry name" value="ZF_BBOX"/>
    <property type="match status" value="1"/>
</dbReference>
<evidence type="ECO:0000313" key="8">
    <source>
        <dbReference type="EMBL" id="KAK7795035.1"/>
    </source>
</evidence>
<dbReference type="InterPro" id="IPR001841">
    <property type="entry name" value="Znf_RING"/>
</dbReference>
<dbReference type="PROSITE" id="PS00518">
    <property type="entry name" value="ZF_RING_1"/>
    <property type="match status" value="1"/>
</dbReference>
<dbReference type="InterPro" id="IPR000315">
    <property type="entry name" value="Znf_B-box"/>
</dbReference>
<accession>A0AAW0H164</accession>
<proteinExistence type="predicted"/>
<feature type="compositionally biased region" description="Low complexity" evidence="5">
    <location>
        <begin position="283"/>
        <end position="296"/>
    </location>
</feature>
<protein>
    <submittedName>
        <fullName evidence="8">Uncharacterized protein</fullName>
    </submittedName>
</protein>
<dbReference type="PANTHER" id="PTHR24103">
    <property type="entry name" value="E3 UBIQUITIN-PROTEIN LIGASE TRIM"/>
    <property type="match status" value="1"/>
</dbReference>
<feature type="non-terminal residue" evidence="8">
    <location>
        <position position="380"/>
    </location>
</feature>
<dbReference type="Pfam" id="PF15227">
    <property type="entry name" value="zf-C3HC4_4"/>
    <property type="match status" value="1"/>
</dbReference>
<reference evidence="8 9" key="1">
    <citation type="journal article" date="2023" name="bioRxiv">
        <title>Conserved and derived expression patterns and positive selection on dental genes reveal complex evolutionary context of ever-growing rodent molars.</title>
        <authorList>
            <person name="Calamari Z.T."/>
            <person name="Song A."/>
            <person name="Cohen E."/>
            <person name="Akter M."/>
            <person name="Roy R.D."/>
            <person name="Hallikas O."/>
            <person name="Christensen M.M."/>
            <person name="Li P."/>
            <person name="Marangoni P."/>
            <person name="Jernvall J."/>
            <person name="Klein O.D."/>
        </authorList>
    </citation>
    <scope>NUCLEOTIDE SEQUENCE [LARGE SCALE GENOMIC DNA]</scope>
    <source>
        <strain evidence="8">V071</strain>
    </source>
</reference>
<evidence type="ECO:0000313" key="9">
    <source>
        <dbReference type="Proteomes" id="UP001488838"/>
    </source>
</evidence>
<keyword evidence="3" id="KW-0862">Zinc</keyword>
<evidence type="ECO:0000259" key="7">
    <source>
        <dbReference type="PROSITE" id="PS50119"/>
    </source>
</evidence>
<dbReference type="AlphaFoldDB" id="A0AAW0H164"/>
<feature type="domain" description="B box-type" evidence="7">
    <location>
        <begin position="104"/>
        <end position="145"/>
    </location>
</feature>
<dbReference type="SUPFAM" id="SSF57845">
    <property type="entry name" value="B-box zinc-binding domain"/>
    <property type="match status" value="1"/>
</dbReference>
<dbReference type="SUPFAM" id="SSF57850">
    <property type="entry name" value="RING/U-box"/>
    <property type="match status" value="1"/>
</dbReference>
<organism evidence="8 9">
    <name type="scientific">Myodes glareolus</name>
    <name type="common">Bank vole</name>
    <name type="synonym">Clethrionomys glareolus</name>
    <dbReference type="NCBI Taxonomy" id="447135"/>
    <lineage>
        <taxon>Eukaryota</taxon>
        <taxon>Metazoa</taxon>
        <taxon>Chordata</taxon>
        <taxon>Craniata</taxon>
        <taxon>Vertebrata</taxon>
        <taxon>Euteleostomi</taxon>
        <taxon>Mammalia</taxon>
        <taxon>Eutheria</taxon>
        <taxon>Euarchontoglires</taxon>
        <taxon>Glires</taxon>
        <taxon>Rodentia</taxon>
        <taxon>Myomorpha</taxon>
        <taxon>Muroidea</taxon>
        <taxon>Cricetidae</taxon>
        <taxon>Arvicolinae</taxon>
        <taxon>Myodes</taxon>
    </lineage>
</organism>
<keyword evidence="2 4" id="KW-0863">Zinc-finger</keyword>
<dbReference type="SMART" id="SM00184">
    <property type="entry name" value="RING"/>
    <property type="match status" value="1"/>
</dbReference>
<keyword evidence="1" id="KW-0479">Metal-binding</keyword>
<evidence type="ECO:0000256" key="3">
    <source>
        <dbReference type="ARBA" id="ARBA00022833"/>
    </source>
</evidence>
<evidence type="ECO:0000256" key="5">
    <source>
        <dbReference type="SAM" id="MobiDB-lite"/>
    </source>
</evidence>
<feature type="domain" description="RING-type" evidence="6">
    <location>
        <begin position="31"/>
        <end position="72"/>
    </location>
</feature>